<dbReference type="Proteomes" id="UP000294335">
    <property type="component" value="Unassembled WGS sequence"/>
</dbReference>
<evidence type="ECO:0000313" key="2">
    <source>
        <dbReference type="Proteomes" id="UP000294335"/>
    </source>
</evidence>
<dbReference type="RefSeq" id="WP_133970046.1">
    <property type="nucleotide sequence ID" value="NZ_OPYN01000028.1"/>
</dbReference>
<dbReference type="AlphaFoldDB" id="A0AAQ1P6X4"/>
<accession>A0AAQ1P6X4</accession>
<organism evidence="1 2">
    <name type="scientific">Pseudomonas inefficax</name>
    <dbReference type="NCBI Taxonomy" id="2078786"/>
    <lineage>
        <taxon>Bacteria</taxon>
        <taxon>Pseudomonadati</taxon>
        <taxon>Pseudomonadota</taxon>
        <taxon>Gammaproteobacteria</taxon>
        <taxon>Pseudomonadales</taxon>
        <taxon>Pseudomonadaceae</taxon>
        <taxon>Pseudomonas</taxon>
    </lineage>
</organism>
<evidence type="ECO:0000313" key="1">
    <source>
        <dbReference type="EMBL" id="SPO58859.1"/>
    </source>
</evidence>
<protein>
    <recommendedName>
        <fullName evidence="3">DUF3077 domain-containing protein</fullName>
    </recommendedName>
</protein>
<sequence>MTKRLPDQPEKLNPTAEKTFCNCESSHPPLFAIRPGIDAADALVHACLLARGLDQIATDYAQHHAPERSRDIVWSMQHCAESLSAILESLLDGQEA</sequence>
<reference evidence="1 2" key="1">
    <citation type="submission" date="2018-02" db="EMBL/GenBank/DDBJ databases">
        <authorList>
            <person name="Dubost A."/>
        </authorList>
    </citation>
    <scope>NUCLEOTIDE SEQUENCE [LARGE SCALE GENOMIC DNA]</scope>
    <source>
        <strain evidence="2">JV551A3</strain>
    </source>
</reference>
<gene>
    <name evidence="1" type="ORF">JV551A3_V1_280064</name>
</gene>
<evidence type="ECO:0008006" key="3">
    <source>
        <dbReference type="Google" id="ProtNLM"/>
    </source>
</evidence>
<comment type="caution">
    <text evidence="1">The sequence shown here is derived from an EMBL/GenBank/DDBJ whole genome shotgun (WGS) entry which is preliminary data.</text>
</comment>
<keyword evidence="2" id="KW-1185">Reference proteome</keyword>
<name>A0AAQ1P6X4_9PSED</name>
<proteinExistence type="predicted"/>
<dbReference type="EMBL" id="OPYN01000028">
    <property type="protein sequence ID" value="SPO58859.1"/>
    <property type="molecule type" value="Genomic_DNA"/>
</dbReference>